<reference evidence="7 8" key="1">
    <citation type="submission" date="2016-07" db="EMBL/GenBank/DDBJ databases">
        <title>Bacillus oceanisediminis whole genome.</title>
        <authorList>
            <person name="Pal Y."/>
            <person name="Verma A."/>
            <person name="Mual P."/>
            <person name="Srinivasan K."/>
        </authorList>
    </citation>
    <scope>NUCLEOTIDE SEQUENCE [LARGE SCALE GENOMIC DNA]</scope>
    <source>
        <strain evidence="7 8">Bhandara28</strain>
    </source>
</reference>
<evidence type="ECO:0000259" key="6">
    <source>
        <dbReference type="Pfam" id="PF14464"/>
    </source>
</evidence>
<dbReference type="Pfam" id="PF14464">
    <property type="entry name" value="Prok-JAB"/>
    <property type="match status" value="1"/>
</dbReference>
<keyword evidence="4" id="KW-0862">Zinc</keyword>
<keyword evidence="5" id="KW-0482">Metalloprotease</keyword>
<dbReference type="Proteomes" id="UP000180194">
    <property type="component" value="Unassembled WGS sequence"/>
</dbReference>
<name>A0ABX3CK20_9BACI</name>
<accession>A0ABX3CK20</accession>
<comment type="caution">
    <text evidence="7">The sequence shown here is derived from an EMBL/GenBank/DDBJ whole genome shotgun (WGS) entry which is preliminary data.</text>
</comment>
<keyword evidence="2" id="KW-0479">Metal-binding</keyword>
<dbReference type="SUPFAM" id="SSF102712">
    <property type="entry name" value="JAB1/MPN domain"/>
    <property type="match status" value="1"/>
</dbReference>
<dbReference type="Gene3D" id="3.40.140.10">
    <property type="entry name" value="Cytidine Deaminase, domain 2"/>
    <property type="match status" value="1"/>
</dbReference>
<dbReference type="InterPro" id="IPR028090">
    <property type="entry name" value="JAB_dom_prok"/>
</dbReference>
<keyword evidence="1" id="KW-0645">Protease</keyword>
<sequence length="158" mass="18201">MKVILPKSIENKMLAELKKAGSREIGGVLMGEHIEENIYKIYDITVQSQGGSWISFVRHLSISMKSALNRFFQKTNYEYSKYNYLGEWHSHPSFNLSPSSRDIQTMIEIVNDKNVGANFAILLIVKFENELVGDITLFVPNYPILKGELFREEEDVHE</sequence>
<gene>
    <name evidence="7" type="ORF">BBV17_28785</name>
</gene>
<evidence type="ECO:0000256" key="2">
    <source>
        <dbReference type="ARBA" id="ARBA00022723"/>
    </source>
</evidence>
<organism evidence="7 8">
    <name type="scientific">Cytobacillus oceanisediminis</name>
    <dbReference type="NCBI Taxonomy" id="665099"/>
    <lineage>
        <taxon>Bacteria</taxon>
        <taxon>Bacillati</taxon>
        <taxon>Bacillota</taxon>
        <taxon>Bacilli</taxon>
        <taxon>Bacillales</taxon>
        <taxon>Bacillaceae</taxon>
        <taxon>Cytobacillus</taxon>
    </lineage>
</organism>
<feature type="domain" description="JAB" evidence="6">
    <location>
        <begin position="7"/>
        <end position="120"/>
    </location>
</feature>
<evidence type="ECO:0000256" key="3">
    <source>
        <dbReference type="ARBA" id="ARBA00022801"/>
    </source>
</evidence>
<evidence type="ECO:0000313" key="7">
    <source>
        <dbReference type="EMBL" id="OHX41432.1"/>
    </source>
</evidence>
<evidence type="ECO:0000313" key="8">
    <source>
        <dbReference type="Proteomes" id="UP000180194"/>
    </source>
</evidence>
<evidence type="ECO:0000256" key="5">
    <source>
        <dbReference type="ARBA" id="ARBA00023049"/>
    </source>
</evidence>
<proteinExistence type="predicted"/>
<evidence type="ECO:0000256" key="1">
    <source>
        <dbReference type="ARBA" id="ARBA00022670"/>
    </source>
</evidence>
<evidence type="ECO:0000256" key="4">
    <source>
        <dbReference type="ARBA" id="ARBA00022833"/>
    </source>
</evidence>
<protein>
    <recommendedName>
        <fullName evidence="6">JAB domain-containing protein</fullName>
    </recommendedName>
</protein>
<keyword evidence="8" id="KW-1185">Reference proteome</keyword>
<keyword evidence="3" id="KW-0378">Hydrolase</keyword>
<dbReference type="EMBL" id="MBRJ01000059">
    <property type="protein sequence ID" value="OHX41432.1"/>
    <property type="molecule type" value="Genomic_DNA"/>
</dbReference>